<evidence type="ECO:0000313" key="1">
    <source>
        <dbReference type="EMBL" id="MCF4007111.1"/>
    </source>
</evidence>
<dbReference type="Pfam" id="PF09683">
    <property type="entry name" value="Lactococcin_972"/>
    <property type="match status" value="1"/>
</dbReference>
<protein>
    <submittedName>
        <fullName evidence="1">Lactococcin 972 family bacteriocin</fullName>
    </submittedName>
</protein>
<dbReference type="AlphaFoldDB" id="A0A9X1QQW1"/>
<evidence type="ECO:0000313" key="2">
    <source>
        <dbReference type="Proteomes" id="UP001139336"/>
    </source>
</evidence>
<dbReference type="InterPro" id="IPR006540">
    <property type="entry name" value="Lactococcin_972"/>
</dbReference>
<dbReference type="Gene3D" id="2.60.40.2850">
    <property type="match status" value="1"/>
</dbReference>
<name>A0A9X1QQW1_9CORY</name>
<accession>A0A9X1QQW1</accession>
<dbReference type="Proteomes" id="UP001139336">
    <property type="component" value="Unassembled WGS sequence"/>
</dbReference>
<comment type="caution">
    <text evidence="1">The sequence shown here is derived from an EMBL/GenBank/DDBJ whole genome shotgun (WGS) entry which is preliminary data.</text>
</comment>
<reference evidence="1" key="1">
    <citation type="submission" date="2022-01" db="EMBL/GenBank/DDBJ databases">
        <title>Corynebacterium sp. nov isolated from isolated from the feces of the greater white-fronted geese (Anser albifrons) at Poyang Lake, PR China.</title>
        <authorList>
            <person name="Liu Q."/>
        </authorList>
    </citation>
    <scope>NUCLEOTIDE SEQUENCE</scope>
    <source>
        <strain evidence="1">JCM 32435</strain>
    </source>
</reference>
<organism evidence="1 2">
    <name type="scientific">Corynebacterium uropygiale</name>
    <dbReference type="NCBI Taxonomy" id="1775911"/>
    <lineage>
        <taxon>Bacteria</taxon>
        <taxon>Bacillati</taxon>
        <taxon>Actinomycetota</taxon>
        <taxon>Actinomycetes</taxon>
        <taxon>Mycobacteriales</taxon>
        <taxon>Corynebacteriaceae</taxon>
        <taxon>Corynebacterium</taxon>
    </lineage>
</organism>
<gene>
    <name evidence="1" type="ORF">L1O03_07985</name>
</gene>
<proteinExistence type="predicted"/>
<sequence>MTKKTVAWSVAGAVVVVLGAGTYCMTAGGEEGSFSVHPPEGGTWDYGASAGRTWSNFQNDRPHSSSVTGHTYVDSGCVRAGDWARAQTSSRRIAVLGNTQDKALCEGPGSPGSPGAAGAD</sequence>
<dbReference type="RefSeq" id="WP_236119256.1">
    <property type="nucleotide sequence ID" value="NZ_JAKGSI010000004.1"/>
</dbReference>
<keyword evidence="2" id="KW-1185">Reference proteome</keyword>
<dbReference type="EMBL" id="JAKGSI010000004">
    <property type="protein sequence ID" value="MCF4007111.1"/>
    <property type="molecule type" value="Genomic_DNA"/>
</dbReference>